<evidence type="ECO:0000313" key="5">
    <source>
        <dbReference type="Proteomes" id="UP001346149"/>
    </source>
</evidence>
<feature type="region of interest" description="Disordered" evidence="2">
    <location>
        <begin position="436"/>
        <end position="486"/>
    </location>
</feature>
<evidence type="ECO:0000256" key="1">
    <source>
        <dbReference type="SAM" id="Coils"/>
    </source>
</evidence>
<dbReference type="Pfam" id="PF10358">
    <property type="entry name" value="NT-C2"/>
    <property type="match status" value="1"/>
</dbReference>
<feature type="region of interest" description="Disordered" evidence="2">
    <location>
        <begin position="292"/>
        <end position="387"/>
    </location>
</feature>
<evidence type="ECO:0000313" key="4">
    <source>
        <dbReference type="EMBL" id="KAK4771776.1"/>
    </source>
</evidence>
<dbReference type="PANTHER" id="PTHR31344:SF15">
    <property type="entry name" value="EEIG1_EHBP1 PROTEIN AMINO-TERMINAL DOMAIN PROTEIN"/>
    <property type="match status" value="1"/>
</dbReference>
<dbReference type="AlphaFoldDB" id="A0AAN7KRA2"/>
<dbReference type="EMBL" id="JAXQNO010000020">
    <property type="protein sequence ID" value="KAK4771776.1"/>
    <property type="molecule type" value="Genomic_DNA"/>
</dbReference>
<dbReference type="InterPro" id="IPR021827">
    <property type="entry name" value="Nup186/Nup192/Nup205"/>
</dbReference>
<feature type="compositionally biased region" description="Acidic residues" evidence="2">
    <location>
        <begin position="370"/>
        <end position="383"/>
    </location>
</feature>
<sequence length="1033" mass="114355">MVLGLKAKARRSPSEKITYLVNIQEIKPWPPSHSLRSIRAVQIQWENGEKNSGSTSSVIPSLGFGVSDGKIVFNESFKLPVILVRNTSVRTGDADVFQKNGLEFSLYEPRRDKTLKGQLLGTAFVDLADYGVMKETLSINVPVNCQRNYKNTAQPLLYIRIQPTDKGRANNSSRSSLTKEFSLEKNGAGSVSDLMKEEYAEEAEINTFSDDDVSSHSSTAVSFPESCGVIPPIIEQGEINVDKNGSEGEEKHISIMETGHSTSNALSTFSAQVNTAASSSCTSSVDLSYDLESPENGHASHSSSPRSSLLSIQRTVMQSADSTYPSLANTQREEESNNETLVQDQEGVDETMETEHNADDPPPICAPSDDSYDESCDKENEDNGLDHDNKVVSSLIEDNHPQQNEKANDMEGTILASTAKEQDTAERDVSSFCEANHGTRESAPSSNRSKNVMSVRSTSDSVQCGGMESSPEESKEVDAGQEVKNGVRSFRTNDRKDVKVYPKDTRSTLLEAKVQQLEHRIQVLENELREVAAVEVSLYSVVAEHGNSMAKVHAPARRLSRMYLHACQHYSLMRRASAARNIISGLVSVSKACGNDVPRLTYWLSNSIVLRAVISKKVENMEFPSSPVISKERSNAIKGSIKLSPLKWESSPIKKGSDSSDFERPQFLISALEKVEAWIFSRTIESIWWQTLTPYMQSARRKEIDRSMSGSSKNYMEETNMDIQDQGNISMNLWKEAFKDACERLCPVRVAGHECGCLPMLPKLIMEQCVARLDVAMFNALLRESADEIPTDPISDPICDSKVLPIPAGRSSFGAGAQLKNAIGNWSRWLTDLFGMDDDSLEDEERADIDDERQDNSLKSFYLLNALSDLMMLPKDMLLSKSIRKEVCPTFGASLIKRVLNNFVPDEFCPDPIPKVVFEALDYEDPVEAETDSVTAYPYIATPPSYMPPSPASIEEFIGDTGSSVHLRRSGSSVLRKSYTSDDELDELNSPMASILPDGSRSSPVNLKSSWSNGNHQNVLRFDLLREVWSNSE</sequence>
<feature type="domain" description="C2 NT-type" evidence="3">
    <location>
        <begin position="7"/>
        <end position="165"/>
    </location>
</feature>
<dbReference type="PANTHER" id="PTHR31344">
    <property type="entry name" value="NUCLEAR PORE COMPLEX PROTEIN NUP205"/>
    <property type="match status" value="1"/>
</dbReference>
<organism evidence="4 5">
    <name type="scientific">Trapa natans</name>
    <name type="common">Water chestnut</name>
    <dbReference type="NCBI Taxonomy" id="22666"/>
    <lineage>
        <taxon>Eukaryota</taxon>
        <taxon>Viridiplantae</taxon>
        <taxon>Streptophyta</taxon>
        <taxon>Embryophyta</taxon>
        <taxon>Tracheophyta</taxon>
        <taxon>Spermatophyta</taxon>
        <taxon>Magnoliopsida</taxon>
        <taxon>eudicotyledons</taxon>
        <taxon>Gunneridae</taxon>
        <taxon>Pentapetalae</taxon>
        <taxon>rosids</taxon>
        <taxon>malvids</taxon>
        <taxon>Myrtales</taxon>
        <taxon>Lythraceae</taxon>
        <taxon>Trapa</taxon>
    </lineage>
</organism>
<protein>
    <recommendedName>
        <fullName evidence="3">C2 NT-type domain-containing protein</fullName>
    </recommendedName>
</protein>
<keyword evidence="1" id="KW-0175">Coiled coil</keyword>
<name>A0AAN7KRA2_TRANT</name>
<evidence type="ECO:0000259" key="3">
    <source>
        <dbReference type="PROSITE" id="PS51840"/>
    </source>
</evidence>
<accession>A0AAN7KRA2</accession>
<dbReference type="GO" id="GO:0005643">
    <property type="term" value="C:nuclear pore"/>
    <property type="evidence" value="ECO:0007669"/>
    <property type="project" value="InterPro"/>
</dbReference>
<keyword evidence="5" id="KW-1185">Reference proteome</keyword>
<dbReference type="PROSITE" id="PS51840">
    <property type="entry name" value="C2_NT"/>
    <property type="match status" value="1"/>
</dbReference>
<proteinExistence type="predicted"/>
<reference evidence="4 5" key="1">
    <citation type="journal article" date="2023" name="Hortic Res">
        <title>Pangenome of water caltrop reveals structural variations and asymmetric subgenome divergence after allopolyploidization.</title>
        <authorList>
            <person name="Zhang X."/>
            <person name="Chen Y."/>
            <person name="Wang L."/>
            <person name="Yuan Y."/>
            <person name="Fang M."/>
            <person name="Shi L."/>
            <person name="Lu R."/>
            <person name="Comes H.P."/>
            <person name="Ma Y."/>
            <person name="Chen Y."/>
            <person name="Huang G."/>
            <person name="Zhou Y."/>
            <person name="Zheng Z."/>
            <person name="Qiu Y."/>
        </authorList>
    </citation>
    <scope>NUCLEOTIDE SEQUENCE [LARGE SCALE GENOMIC DNA]</scope>
    <source>
        <strain evidence="4">F231</strain>
    </source>
</reference>
<dbReference type="Proteomes" id="UP001346149">
    <property type="component" value="Unassembled WGS sequence"/>
</dbReference>
<feature type="compositionally biased region" description="Low complexity" evidence="2">
    <location>
        <begin position="300"/>
        <end position="311"/>
    </location>
</feature>
<feature type="region of interest" description="Disordered" evidence="2">
    <location>
        <begin position="990"/>
        <end position="1010"/>
    </location>
</feature>
<gene>
    <name evidence="4" type="ORF">SAY86_013551</name>
</gene>
<dbReference type="InterPro" id="IPR019448">
    <property type="entry name" value="NT-C2"/>
</dbReference>
<feature type="compositionally biased region" description="Polar residues" evidence="2">
    <location>
        <begin position="312"/>
        <end position="330"/>
    </location>
</feature>
<feature type="coiled-coil region" evidence="1">
    <location>
        <begin position="507"/>
        <end position="534"/>
    </location>
</feature>
<evidence type="ECO:0000256" key="2">
    <source>
        <dbReference type="SAM" id="MobiDB-lite"/>
    </source>
</evidence>
<comment type="caution">
    <text evidence="4">The sequence shown here is derived from an EMBL/GenBank/DDBJ whole genome shotgun (WGS) entry which is preliminary data.</text>
</comment>
<feature type="compositionally biased region" description="Polar residues" evidence="2">
    <location>
        <begin position="442"/>
        <end position="462"/>
    </location>
</feature>
<feature type="compositionally biased region" description="Polar residues" evidence="2">
    <location>
        <begin position="1000"/>
        <end position="1010"/>
    </location>
</feature>